<dbReference type="Proteomes" id="UP000077266">
    <property type="component" value="Unassembled WGS sequence"/>
</dbReference>
<protein>
    <submittedName>
        <fullName evidence="2">Acyl-CoA N-acyltransferase</fullName>
    </submittedName>
</protein>
<dbReference type="InterPro" id="IPR000182">
    <property type="entry name" value="GNAT_dom"/>
</dbReference>
<keyword evidence="3" id="KW-1185">Reference proteome</keyword>
<evidence type="ECO:0000259" key="1">
    <source>
        <dbReference type="PROSITE" id="PS51186"/>
    </source>
</evidence>
<dbReference type="InterPro" id="IPR016181">
    <property type="entry name" value="Acyl_CoA_acyltransferase"/>
</dbReference>
<dbReference type="STRING" id="1314781.A0A165QYZ6"/>
<dbReference type="EMBL" id="KV425882">
    <property type="protein sequence ID" value="KZW04263.1"/>
    <property type="molecule type" value="Genomic_DNA"/>
</dbReference>
<accession>A0A165QYZ6</accession>
<organism evidence="2 3">
    <name type="scientific">Exidia glandulosa HHB12029</name>
    <dbReference type="NCBI Taxonomy" id="1314781"/>
    <lineage>
        <taxon>Eukaryota</taxon>
        <taxon>Fungi</taxon>
        <taxon>Dikarya</taxon>
        <taxon>Basidiomycota</taxon>
        <taxon>Agaricomycotina</taxon>
        <taxon>Agaricomycetes</taxon>
        <taxon>Auriculariales</taxon>
        <taxon>Exidiaceae</taxon>
        <taxon>Exidia</taxon>
    </lineage>
</organism>
<dbReference type="CDD" id="cd04301">
    <property type="entry name" value="NAT_SF"/>
    <property type="match status" value="1"/>
</dbReference>
<feature type="domain" description="N-acetyltransferase" evidence="1">
    <location>
        <begin position="6"/>
        <end position="173"/>
    </location>
</feature>
<keyword evidence="2" id="KW-0012">Acyltransferase</keyword>
<dbReference type="Gene3D" id="3.40.630.30">
    <property type="match status" value="1"/>
</dbReference>
<dbReference type="InParanoid" id="A0A165QYZ6"/>
<dbReference type="OrthoDB" id="2129362at2759"/>
<name>A0A165QYZ6_EXIGL</name>
<dbReference type="AlphaFoldDB" id="A0A165QYZ6"/>
<sequence length="179" mass="20429">MSATNARVRDATEADFDAITAIYGFYCQRSAATFEVEPPARDTMYARFAAVKSKRLPYLVVLGEDDAVLGYAYASEFRSERTAYAHSVEISIYIRPECTRAGLGKMLMTRLLEELRDGQHEPPIREVIAVVAEDEVGLGKGVEEFYKYLEFKRVGHLKDVGRKFERYISVSFYQFRLVL</sequence>
<dbReference type="SUPFAM" id="SSF55729">
    <property type="entry name" value="Acyl-CoA N-acyltransferases (Nat)"/>
    <property type="match status" value="1"/>
</dbReference>
<gene>
    <name evidence="2" type="ORF">EXIGLDRAFT_743787</name>
</gene>
<dbReference type="PROSITE" id="PS51186">
    <property type="entry name" value="GNAT"/>
    <property type="match status" value="1"/>
</dbReference>
<dbReference type="GO" id="GO:0016747">
    <property type="term" value="F:acyltransferase activity, transferring groups other than amino-acyl groups"/>
    <property type="evidence" value="ECO:0007669"/>
    <property type="project" value="InterPro"/>
</dbReference>
<reference evidence="2 3" key="1">
    <citation type="journal article" date="2016" name="Mol. Biol. Evol.">
        <title>Comparative Genomics of Early-Diverging Mushroom-Forming Fungi Provides Insights into the Origins of Lignocellulose Decay Capabilities.</title>
        <authorList>
            <person name="Nagy L.G."/>
            <person name="Riley R."/>
            <person name="Tritt A."/>
            <person name="Adam C."/>
            <person name="Daum C."/>
            <person name="Floudas D."/>
            <person name="Sun H."/>
            <person name="Yadav J.S."/>
            <person name="Pangilinan J."/>
            <person name="Larsson K.H."/>
            <person name="Matsuura K."/>
            <person name="Barry K."/>
            <person name="Labutti K."/>
            <person name="Kuo R."/>
            <person name="Ohm R.A."/>
            <person name="Bhattacharya S.S."/>
            <person name="Shirouzu T."/>
            <person name="Yoshinaga Y."/>
            <person name="Martin F.M."/>
            <person name="Grigoriev I.V."/>
            <person name="Hibbett D.S."/>
        </authorList>
    </citation>
    <scope>NUCLEOTIDE SEQUENCE [LARGE SCALE GENOMIC DNA]</scope>
    <source>
        <strain evidence="2 3">HHB12029</strain>
    </source>
</reference>
<keyword evidence="2" id="KW-0808">Transferase</keyword>
<proteinExistence type="predicted"/>
<evidence type="ECO:0000313" key="3">
    <source>
        <dbReference type="Proteomes" id="UP000077266"/>
    </source>
</evidence>
<evidence type="ECO:0000313" key="2">
    <source>
        <dbReference type="EMBL" id="KZW04263.1"/>
    </source>
</evidence>
<dbReference type="Pfam" id="PF13420">
    <property type="entry name" value="Acetyltransf_4"/>
    <property type="match status" value="1"/>
</dbReference>